<evidence type="ECO:0000313" key="4">
    <source>
        <dbReference type="EMBL" id="VFK67270.1"/>
    </source>
</evidence>
<gene>
    <name evidence="3" type="ORF">BECKTUN1418D_GA0071000_11892</name>
    <name evidence="4" type="ORF">BECKTUN1418E_GA0071001_11397</name>
    <name evidence="2" type="ORF">BECKTUN1418F_GA0071002_11398</name>
</gene>
<dbReference type="EMBL" id="CAADFX010000189">
    <property type="protein sequence ID" value="VFK62859.1"/>
    <property type="molecule type" value="Genomic_DNA"/>
</dbReference>
<dbReference type="EMBL" id="CAADFY010000139">
    <property type="protein sequence ID" value="VFK58250.1"/>
    <property type="molecule type" value="Genomic_DNA"/>
</dbReference>
<protein>
    <submittedName>
        <fullName evidence="4">Uncharacterized protein</fullName>
    </submittedName>
</protein>
<evidence type="ECO:0000256" key="1">
    <source>
        <dbReference type="SAM" id="MobiDB-lite"/>
    </source>
</evidence>
<evidence type="ECO:0000313" key="2">
    <source>
        <dbReference type="EMBL" id="VFK58250.1"/>
    </source>
</evidence>
<name>A0A451AMK6_9GAMM</name>
<accession>A0A451AMK6</accession>
<dbReference type="AlphaFoldDB" id="A0A451AMK6"/>
<evidence type="ECO:0000313" key="3">
    <source>
        <dbReference type="EMBL" id="VFK62859.1"/>
    </source>
</evidence>
<organism evidence="4">
    <name type="scientific">Candidatus Kentrum sp. TUN</name>
    <dbReference type="NCBI Taxonomy" id="2126343"/>
    <lineage>
        <taxon>Bacteria</taxon>
        <taxon>Pseudomonadati</taxon>
        <taxon>Pseudomonadota</taxon>
        <taxon>Gammaproteobacteria</taxon>
        <taxon>Candidatus Kentrum</taxon>
    </lineage>
</organism>
<sequence length="106" mass="12307">MMRCVFIVSTWHGIRPDGERLDSGPFAPQNLLFLVRTQYNNPRSTWGNKRSVSQLPVDRRHDHIEKSALVNTILDRLIHNTNRLPLQSESMQRPVDQSLFDLPDTN</sequence>
<dbReference type="EMBL" id="CAADFV010000139">
    <property type="protein sequence ID" value="VFK67270.1"/>
    <property type="molecule type" value="Genomic_DNA"/>
</dbReference>
<reference evidence="4" key="1">
    <citation type="submission" date="2019-02" db="EMBL/GenBank/DDBJ databases">
        <authorList>
            <person name="Gruber-Vodicka R. H."/>
            <person name="Seah K. B. B."/>
        </authorList>
    </citation>
    <scope>NUCLEOTIDE SEQUENCE</scope>
    <source>
        <strain evidence="3">BECK_BY1</strain>
        <strain evidence="4">BECK_BY2</strain>
        <strain evidence="2">BECK_BY3</strain>
    </source>
</reference>
<proteinExistence type="predicted"/>
<feature type="region of interest" description="Disordered" evidence="1">
    <location>
        <begin position="85"/>
        <end position="106"/>
    </location>
</feature>